<reference evidence="2 3" key="1">
    <citation type="submission" date="2023-08" db="EMBL/GenBank/DDBJ databases">
        <title>Genome sequencing of plant associated microbes to promote plant fitness in Sorghum bicolor and Oryza sativa.</title>
        <authorList>
            <person name="Coleman-Derr D."/>
        </authorList>
    </citation>
    <scope>NUCLEOTIDE SEQUENCE [LARGE SCALE GENOMIC DNA]</scope>
    <source>
        <strain evidence="2 3">SLBN-33</strain>
    </source>
</reference>
<evidence type="ECO:0000313" key="3">
    <source>
        <dbReference type="Proteomes" id="UP001245184"/>
    </source>
</evidence>
<dbReference type="EMBL" id="JAVIZN010000001">
    <property type="protein sequence ID" value="MDR6201323.1"/>
    <property type="molecule type" value="Genomic_DNA"/>
</dbReference>
<feature type="coiled-coil region" evidence="1">
    <location>
        <begin position="178"/>
        <end position="205"/>
    </location>
</feature>
<dbReference type="Proteomes" id="UP001245184">
    <property type="component" value="Unassembled WGS sequence"/>
</dbReference>
<dbReference type="AlphaFoldDB" id="A0ABD5C7S3"/>
<comment type="caution">
    <text evidence="2">The sequence shown here is derived from an EMBL/GenBank/DDBJ whole genome shotgun (WGS) entry which is preliminary data.</text>
</comment>
<sequence length="220" mass="23750">MPTEVMTVTQFDAKMSTFQQKPVANPVDRVGAKVATPVGQGELSDAYMKELMSFAEIGLLIAVEFQKLRDAGRSYLSTALINEFKQLIFVLKKKNDSIDENWNAAIIKSSFEIASGAFSLATAGAGALKGGAAGMKLGTDFGASGSKIFSAAGELYAASVTKEAQQDQAEADFMSQNTDRYSKGIERLEAQMREVAEKAMQALSTFRELYERSVNSVKVA</sequence>
<accession>A0ABD5C7S3</accession>
<evidence type="ECO:0000256" key="1">
    <source>
        <dbReference type="SAM" id="Coils"/>
    </source>
</evidence>
<keyword evidence="1" id="KW-0175">Coiled coil</keyword>
<name>A0ABD5C7S3_9BURK</name>
<organism evidence="2 3">
    <name type="scientific">Paraburkholderia graminis</name>
    <dbReference type="NCBI Taxonomy" id="60548"/>
    <lineage>
        <taxon>Bacteria</taxon>
        <taxon>Pseudomonadati</taxon>
        <taxon>Pseudomonadota</taxon>
        <taxon>Betaproteobacteria</taxon>
        <taxon>Burkholderiales</taxon>
        <taxon>Burkholderiaceae</taxon>
        <taxon>Paraburkholderia</taxon>
    </lineage>
</organism>
<protein>
    <recommendedName>
        <fullName evidence="4">Secreted effector protein SseD</fullName>
    </recommendedName>
</protein>
<proteinExistence type="predicted"/>
<evidence type="ECO:0008006" key="4">
    <source>
        <dbReference type="Google" id="ProtNLM"/>
    </source>
</evidence>
<dbReference type="InterPro" id="IPR008611">
    <property type="entry name" value="SctB2-like"/>
</dbReference>
<dbReference type="Pfam" id="PF05802">
    <property type="entry name" value="SctB2"/>
    <property type="match status" value="1"/>
</dbReference>
<gene>
    <name evidence="2" type="ORF">QF025_000043</name>
</gene>
<evidence type="ECO:0000313" key="2">
    <source>
        <dbReference type="EMBL" id="MDR6201323.1"/>
    </source>
</evidence>